<evidence type="ECO:0000256" key="3">
    <source>
        <dbReference type="ARBA" id="ARBA00022692"/>
    </source>
</evidence>
<organism evidence="7 8">
    <name type="scientific">Caballeronia udeis</name>
    <dbReference type="NCBI Taxonomy" id="1232866"/>
    <lineage>
        <taxon>Bacteria</taxon>
        <taxon>Pseudomonadati</taxon>
        <taxon>Pseudomonadota</taxon>
        <taxon>Betaproteobacteria</taxon>
        <taxon>Burkholderiales</taxon>
        <taxon>Burkholderiaceae</taxon>
        <taxon>Caballeronia</taxon>
    </lineage>
</organism>
<keyword evidence="8" id="KW-1185">Reference proteome</keyword>
<evidence type="ECO:0000313" key="8">
    <source>
        <dbReference type="Proteomes" id="UP001620514"/>
    </source>
</evidence>
<feature type="transmembrane region" description="Helical" evidence="6">
    <location>
        <begin position="44"/>
        <end position="66"/>
    </location>
</feature>
<evidence type="ECO:0000313" key="7">
    <source>
        <dbReference type="EMBL" id="MFK4446549.1"/>
    </source>
</evidence>
<evidence type="ECO:0000256" key="4">
    <source>
        <dbReference type="ARBA" id="ARBA00022989"/>
    </source>
</evidence>
<keyword evidence="3 6" id="KW-0812">Transmembrane</keyword>
<comment type="caution">
    <text evidence="7">The sequence shown here is derived from an EMBL/GenBank/DDBJ whole genome shotgun (WGS) entry which is preliminary data.</text>
</comment>
<feature type="transmembrane region" description="Helical" evidence="6">
    <location>
        <begin position="72"/>
        <end position="93"/>
    </location>
</feature>
<evidence type="ECO:0000256" key="6">
    <source>
        <dbReference type="SAM" id="Phobius"/>
    </source>
</evidence>
<accession>A0ABW8MT77</accession>
<feature type="transmembrane region" description="Helical" evidence="6">
    <location>
        <begin position="124"/>
        <end position="144"/>
    </location>
</feature>
<keyword evidence="2" id="KW-1003">Cell membrane</keyword>
<dbReference type="Pfam" id="PF01810">
    <property type="entry name" value="LysE"/>
    <property type="match status" value="1"/>
</dbReference>
<gene>
    <name evidence="7" type="ORF">ABH943_006581</name>
</gene>
<dbReference type="PANTHER" id="PTHR30086:SF19">
    <property type="entry name" value="THREONINE EFFLUX PROTEIN"/>
    <property type="match status" value="1"/>
</dbReference>
<feature type="transmembrane region" description="Helical" evidence="6">
    <location>
        <begin position="190"/>
        <end position="208"/>
    </location>
</feature>
<reference evidence="7 8" key="1">
    <citation type="submission" date="2024-11" db="EMBL/GenBank/DDBJ databases">
        <title>Using genomics to understand microbial adaptation to soil warming.</title>
        <authorList>
            <person name="Deangelis K.M. PhD."/>
        </authorList>
    </citation>
    <scope>NUCLEOTIDE SEQUENCE [LARGE SCALE GENOMIC DNA]</scope>
    <source>
        <strain evidence="7 8">GAS97</strain>
    </source>
</reference>
<dbReference type="RefSeq" id="WP_404611462.1">
    <property type="nucleotide sequence ID" value="NZ_JBIYDN010000026.1"/>
</dbReference>
<evidence type="ECO:0000256" key="1">
    <source>
        <dbReference type="ARBA" id="ARBA00004651"/>
    </source>
</evidence>
<keyword evidence="5 6" id="KW-0472">Membrane</keyword>
<name>A0ABW8MT77_9BURK</name>
<dbReference type="EMBL" id="JBIYDN010000026">
    <property type="protein sequence ID" value="MFK4446549.1"/>
    <property type="molecule type" value="Genomic_DNA"/>
</dbReference>
<evidence type="ECO:0000256" key="5">
    <source>
        <dbReference type="ARBA" id="ARBA00023136"/>
    </source>
</evidence>
<dbReference type="Proteomes" id="UP001620514">
    <property type="component" value="Unassembled WGS sequence"/>
</dbReference>
<feature type="transmembrane region" description="Helical" evidence="6">
    <location>
        <begin position="156"/>
        <end position="178"/>
    </location>
</feature>
<proteinExistence type="predicted"/>
<protein>
    <submittedName>
        <fullName evidence="7">Threonine/homoserine/homoserine lactone efflux protein</fullName>
    </submittedName>
</protein>
<keyword evidence="4 6" id="KW-1133">Transmembrane helix</keyword>
<dbReference type="PANTHER" id="PTHR30086">
    <property type="entry name" value="ARGININE EXPORTER PROTEIN ARGO"/>
    <property type="match status" value="1"/>
</dbReference>
<feature type="transmembrane region" description="Helical" evidence="6">
    <location>
        <begin position="12"/>
        <end position="32"/>
    </location>
</feature>
<sequence length="211" mass="22152">MAGSGIVSANMLFAYSAYFIGIASPGPSNLAIMSIATTDGRRPAFMFALGVMTGSLFWALLATLGVSAAMMAWSHFVVAVKIFGGVYLLWLAFKSGRSALTVTDKVSQEAGRSPLLAHLYARGALLHLTNPKAILVWISIAALASSTTGNAHPVAMVPGCLVIGITVFGGYALVFSTATARRLYARIRRVLEACLAIVFALAGIRLLASRV</sequence>
<comment type="subcellular location">
    <subcellularLocation>
        <location evidence="1">Cell membrane</location>
        <topology evidence="1">Multi-pass membrane protein</topology>
    </subcellularLocation>
</comment>
<evidence type="ECO:0000256" key="2">
    <source>
        <dbReference type="ARBA" id="ARBA00022475"/>
    </source>
</evidence>
<dbReference type="InterPro" id="IPR001123">
    <property type="entry name" value="LeuE-type"/>
</dbReference>